<organism evidence="2 3">
    <name type="scientific">Paenibacillus polymyxa</name>
    <name type="common">Bacillus polymyxa</name>
    <dbReference type="NCBI Taxonomy" id="1406"/>
    <lineage>
        <taxon>Bacteria</taxon>
        <taxon>Bacillati</taxon>
        <taxon>Bacillota</taxon>
        <taxon>Bacilli</taxon>
        <taxon>Bacillales</taxon>
        <taxon>Paenibacillaceae</taxon>
        <taxon>Paenibacillus</taxon>
    </lineage>
</organism>
<dbReference type="InterPro" id="IPR037401">
    <property type="entry name" value="SnoaL-like"/>
</dbReference>
<dbReference type="Pfam" id="PF12680">
    <property type="entry name" value="SnoaL_2"/>
    <property type="match status" value="1"/>
</dbReference>
<protein>
    <submittedName>
        <fullName evidence="2">Nuclear transport factor 2 family protein</fullName>
    </submittedName>
</protein>
<dbReference type="InterPro" id="IPR032710">
    <property type="entry name" value="NTF2-like_dom_sf"/>
</dbReference>
<evidence type="ECO:0000259" key="1">
    <source>
        <dbReference type="Pfam" id="PF12680"/>
    </source>
</evidence>
<proteinExistence type="predicted"/>
<dbReference type="RefSeq" id="WP_250261447.1">
    <property type="nucleotide sequence ID" value="NZ_CP097770.1"/>
</dbReference>
<dbReference type="Proteomes" id="UP001055784">
    <property type="component" value="Chromosome"/>
</dbReference>
<dbReference type="Gene3D" id="3.10.450.50">
    <property type="match status" value="1"/>
</dbReference>
<dbReference type="CDD" id="cd00531">
    <property type="entry name" value="NTF2_like"/>
    <property type="match status" value="1"/>
</dbReference>
<accession>A0AAE9L9A3</accession>
<name>A0AAE9L9A3_PAEPO</name>
<gene>
    <name evidence="2" type="ORF">MF626_001561</name>
</gene>
<sequence length="142" mass="16374">MTINPNTDEVKQQAQAVMHKFTSNLLEENMEQWISLFDDNAVFEFPYAPKHFAQMLQGKAAIYEYIKEFPNILRIQHFSSPIIHTTTDPDLFVAEFACEAQAVSTGKPYNQTYISVIKLKNGKIIHYKDYWNPLVALEALES</sequence>
<evidence type="ECO:0000313" key="2">
    <source>
        <dbReference type="EMBL" id="URJ52072.1"/>
    </source>
</evidence>
<dbReference type="AlphaFoldDB" id="A0AAE9L9A3"/>
<feature type="domain" description="SnoaL-like" evidence="1">
    <location>
        <begin position="25"/>
        <end position="126"/>
    </location>
</feature>
<evidence type="ECO:0000313" key="3">
    <source>
        <dbReference type="Proteomes" id="UP001055784"/>
    </source>
</evidence>
<reference evidence="2" key="1">
    <citation type="submission" date="2022-11" db="EMBL/GenBank/DDBJ databases">
        <authorList>
            <person name="Vasilchenko N.G."/>
            <person name="Prazdnova E.V."/>
            <person name="Gorovtsov A.V."/>
            <person name="Chistyakov V.A."/>
            <person name="Pak M.L."/>
        </authorList>
    </citation>
    <scope>NUCLEOTIDE SEQUENCE</scope>
    <source>
        <strain evidence="2">R 4.5</strain>
    </source>
</reference>
<dbReference type="SUPFAM" id="SSF54427">
    <property type="entry name" value="NTF2-like"/>
    <property type="match status" value="1"/>
</dbReference>
<dbReference type="EMBL" id="CP097770">
    <property type="protein sequence ID" value="URJ52072.1"/>
    <property type="molecule type" value="Genomic_DNA"/>
</dbReference>